<evidence type="ECO:0000259" key="8">
    <source>
        <dbReference type="PROSITE" id="PS50808"/>
    </source>
</evidence>
<dbReference type="InterPro" id="IPR013087">
    <property type="entry name" value="Znf_C2H2_type"/>
</dbReference>
<evidence type="ECO:0000256" key="6">
    <source>
        <dbReference type="PROSITE-ProRule" id="PRU00027"/>
    </source>
</evidence>
<dbReference type="OrthoDB" id="1306014at2759"/>
<keyword evidence="5" id="KW-0539">Nucleus</keyword>
<feature type="compositionally biased region" description="Basic and acidic residues" evidence="7">
    <location>
        <begin position="354"/>
        <end position="364"/>
    </location>
</feature>
<name>A0A1W0W968_HYPEX</name>
<evidence type="ECO:0000256" key="4">
    <source>
        <dbReference type="ARBA" id="ARBA00022833"/>
    </source>
</evidence>
<protein>
    <submittedName>
        <fullName evidence="9">BUB3-interacting and GLEBS motif-containing protein</fullName>
    </submittedName>
</protein>
<dbReference type="GO" id="GO:0003677">
    <property type="term" value="F:DNA binding"/>
    <property type="evidence" value="ECO:0007669"/>
    <property type="project" value="InterPro"/>
</dbReference>
<dbReference type="CDD" id="cd20908">
    <property type="entry name" value="SUF4-like"/>
    <property type="match status" value="1"/>
</dbReference>
<feature type="compositionally biased region" description="Pro residues" evidence="7">
    <location>
        <begin position="209"/>
        <end position="220"/>
    </location>
</feature>
<feature type="region of interest" description="Disordered" evidence="7">
    <location>
        <begin position="93"/>
        <end position="142"/>
    </location>
</feature>
<dbReference type="Proteomes" id="UP000192578">
    <property type="component" value="Unassembled WGS sequence"/>
</dbReference>
<evidence type="ECO:0000256" key="5">
    <source>
        <dbReference type="ARBA" id="ARBA00023242"/>
    </source>
</evidence>
<feature type="compositionally biased region" description="Acidic residues" evidence="7">
    <location>
        <begin position="104"/>
        <end position="113"/>
    </location>
</feature>
<proteinExistence type="predicted"/>
<evidence type="ECO:0000256" key="3">
    <source>
        <dbReference type="ARBA" id="ARBA00022771"/>
    </source>
</evidence>
<dbReference type="PANTHER" id="PTHR23215">
    <property type="entry name" value="ZINC FINGER PROTEIN 207"/>
    <property type="match status" value="1"/>
</dbReference>
<keyword evidence="3 6" id="KW-0863">Zinc-finger</keyword>
<feature type="compositionally biased region" description="Low complexity" evidence="7">
    <location>
        <begin position="221"/>
        <end position="234"/>
    </location>
</feature>
<dbReference type="AlphaFoldDB" id="A0A1W0W968"/>
<feature type="region of interest" description="Disordered" evidence="7">
    <location>
        <begin position="209"/>
        <end position="234"/>
    </location>
</feature>
<accession>A0A1W0W968</accession>
<evidence type="ECO:0000256" key="7">
    <source>
        <dbReference type="SAM" id="MobiDB-lite"/>
    </source>
</evidence>
<organism evidence="9 10">
    <name type="scientific">Hypsibius exemplaris</name>
    <name type="common">Freshwater tardigrade</name>
    <dbReference type="NCBI Taxonomy" id="2072580"/>
    <lineage>
        <taxon>Eukaryota</taxon>
        <taxon>Metazoa</taxon>
        <taxon>Ecdysozoa</taxon>
        <taxon>Tardigrada</taxon>
        <taxon>Eutardigrada</taxon>
        <taxon>Parachela</taxon>
        <taxon>Hypsibioidea</taxon>
        <taxon>Hypsibiidae</taxon>
        <taxon>Hypsibius</taxon>
    </lineage>
</organism>
<dbReference type="InterPro" id="IPR003656">
    <property type="entry name" value="Znf_BED"/>
</dbReference>
<feature type="compositionally biased region" description="Basic and acidic residues" evidence="7">
    <location>
        <begin position="93"/>
        <end position="103"/>
    </location>
</feature>
<dbReference type="PANTHER" id="PTHR23215:SF0">
    <property type="entry name" value="BUB3-INTERACTING AND GLEBS MOTIF-CONTAINING PROTEIN ZNF207"/>
    <property type="match status" value="1"/>
</dbReference>
<dbReference type="GO" id="GO:0005634">
    <property type="term" value="C:nucleus"/>
    <property type="evidence" value="ECO:0007669"/>
    <property type="project" value="UniProtKB-SubCell"/>
</dbReference>
<evidence type="ECO:0000313" key="9">
    <source>
        <dbReference type="EMBL" id="OQV11720.1"/>
    </source>
</evidence>
<keyword evidence="10" id="KW-1185">Reference proteome</keyword>
<keyword evidence="4" id="KW-0862">Zinc</keyword>
<dbReference type="PROSITE" id="PS50808">
    <property type="entry name" value="ZF_BED"/>
    <property type="match status" value="1"/>
</dbReference>
<feature type="region of interest" description="Disordered" evidence="7">
    <location>
        <begin position="345"/>
        <end position="364"/>
    </location>
</feature>
<feature type="domain" description="BED-type" evidence="8">
    <location>
        <begin position="6"/>
        <end position="65"/>
    </location>
</feature>
<comment type="subcellular location">
    <subcellularLocation>
        <location evidence="1">Nucleus</location>
    </subcellularLocation>
</comment>
<sequence length="364" mass="40272">MGRKKKKPQKPWCWYCNREFEDEKILIQHQKAKHFKCHICHKKLYTGPGLAIHCMQVHKETLDKVPNAVASRTNIDIEIYGMEGIPPEDLRAHEQQKREKGDNDNDDDEDGADESAASTASGVPAGVALPTGPPPNFPGGGYPRMPNMGMGMRPQQQQGMMPPQFMQMNMNMHRPPPQMQGMYQQHGMPQQMGAYGMPPGMGVPPPNMQQPPPWGMPPPQQQQQQPPRMNMMPPNVMGGPPAMSQPPPGYQPQNPMMHPNTAPRPLFPGAVPERPSPSVPVGVDFKPLLQAGPVTGSLPVYTNPSNQLRPFPDATTVIAPAEQGGLICHPHEDISLEEARARKYRSHGRGLPFRVEDDLRPPGL</sequence>
<dbReference type="SMART" id="SM00355">
    <property type="entry name" value="ZnF_C2H2"/>
    <property type="match status" value="2"/>
</dbReference>
<keyword evidence="2" id="KW-0479">Metal-binding</keyword>
<gene>
    <name evidence="9" type="ORF">BV898_13991</name>
</gene>
<comment type="caution">
    <text evidence="9">The sequence shown here is derived from an EMBL/GenBank/DDBJ whole genome shotgun (WGS) entry which is preliminary data.</text>
</comment>
<dbReference type="PROSITE" id="PS00028">
    <property type="entry name" value="ZINC_FINGER_C2H2_1"/>
    <property type="match status" value="2"/>
</dbReference>
<dbReference type="EMBL" id="MTYJ01000163">
    <property type="protein sequence ID" value="OQV11720.1"/>
    <property type="molecule type" value="Genomic_DNA"/>
</dbReference>
<dbReference type="GO" id="GO:0008270">
    <property type="term" value="F:zinc ion binding"/>
    <property type="evidence" value="ECO:0007669"/>
    <property type="project" value="UniProtKB-KW"/>
</dbReference>
<evidence type="ECO:0000256" key="2">
    <source>
        <dbReference type="ARBA" id="ARBA00022723"/>
    </source>
</evidence>
<evidence type="ECO:0000256" key="1">
    <source>
        <dbReference type="ARBA" id="ARBA00004123"/>
    </source>
</evidence>
<evidence type="ECO:0000313" key="10">
    <source>
        <dbReference type="Proteomes" id="UP000192578"/>
    </source>
</evidence>
<reference evidence="10" key="1">
    <citation type="submission" date="2017-01" db="EMBL/GenBank/DDBJ databases">
        <title>Comparative genomics of anhydrobiosis in the tardigrade Hypsibius dujardini.</title>
        <authorList>
            <person name="Yoshida Y."/>
            <person name="Koutsovoulos G."/>
            <person name="Laetsch D."/>
            <person name="Stevens L."/>
            <person name="Kumar S."/>
            <person name="Horikawa D."/>
            <person name="Ishino K."/>
            <person name="Komine S."/>
            <person name="Tomita M."/>
            <person name="Blaxter M."/>
            <person name="Arakawa K."/>
        </authorList>
    </citation>
    <scope>NUCLEOTIDE SEQUENCE [LARGE SCALE GENOMIC DNA]</scope>
    <source>
        <strain evidence="10">Z151</strain>
    </source>
</reference>